<dbReference type="EMBL" id="CP010897">
    <property type="protein sequence ID" value="AJP59232.1"/>
    <property type="molecule type" value="Genomic_DNA"/>
</dbReference>
<dbReference type="Proteomes" id="UP000035085">
    <property type="component" value="Chromosome"/>
</dbReference>
<reference evidence="2" key="1">
    <citation type="submission" date="2015-02" db="EMBL/GenBank/DDBJ databases">
        <title>Complete Genome Sequencing of Pandoraea vervacti NS15 sp. nov.</title>
        <authorList>
            <person name="Chan K.-G."/>
        </authorList>
    </citation>
    <scope>NUCLEOTIDE SEQUENCE [LARGE SCALE GENOMIC DNA]</scope>
    <source>
        <strain evidence="2">NS15</strain>
    </source>
</reference>
<organism evidence="1 2">
    <name type="scientific">Pandoraea vervacti</name>
    <dbReference type="NCBI Taxonomy" id="656178"/>
    <lineage>
        <taxon>Bacteria</taxon>
        <taxon>Pseudomonadati</taxon>
        <taxon>Pseudomonadota</taxon>
        <taxon>Betaproteobacteria</taxon>
        <taxon>Burkholderiales</taxon>
        <taxon>Burkholderiaceae</taxon>
        <taxon>Pandoraea</taxon>
    </lineage>
</organism>
<accession>A0ABN4FWQ1</accession>
<proteinExistence type="predicted"/>
<evidence type="ECO:0000313" key="1">
    <source>
        <dbReference type="EMBL" id="AJP59232.1"/>
    </source>
</evidence>
<evidence type="ECO:0000313" key="2">
    <source>
        <dbReference type="Proteomes" id="UP000035085"/>
    </source>
</evidence>
<gene>
    <name evidence="1" type="ORF">UC34_24295</name>
</gene>
<name>A0ABN4FWQ1_9BURK</name>
<keyword evidence="2" id="KW-1185">Reference proteome</keyword>
<protein>
    <submittedName>
        <fullName evidence="1">Uncharacterized protein</fullName>
    </submittedName>
</protein>
<sequence length="65" mass="7324">MKRNVAAMQRTFGISVVFFGRGLTKSSVQMRNKNISKPAIHSPCDDVWVSRRQPAMVRLATESMV</sequence>